<dbReference type="OrthoDB" id="5357075at2759"/>
<dbReference type="EnsemblFungi" id="EJT79622">
    <property type="protein sequence ID" value="EJT79622"/>
    <property type="gene ID" value="GGTG_04706"/>
</dbReference>
<dbReference type="GeneID" id="20345164"/>
<accession>J3NTV7</accession>
<dbReference type="Proteomes" id="UP000006039">
    <property type="component" value="Unassembled WGS sequence"/>
</dbReference>
<reference evidence="1" key="3">
    <citation type="submission" date="2010-09" db="EMBL/GenBank/DDBJ databases">
        <title>Annotation of Gaeumannomyces graminis var. tritici R3-111a-1.</title>
        <authorList>
            <consortium name="The Broad Institute Genome Sequencing Platform"/>
            <person name="Ma L.-J."/>
            <person name="Dead R."/>
            <person name="Young S.K."/>
            <person name="Zeng Q."/>
            <person name="Gargeya S."/>
            <person name="Fitzgerald M."/>
            <person name="Haas B."/>
            <person name="Abouelleil A."/>
            <person name="Alvarado L."/>
            <person name="Arachchi H.M."/>
            <person name="Berlin A."/>
            <person name="Brown A."/>
            <person name="Chapman S.B."/>
            <person name="Chen Z."/>
            <person name="Dunbar C."/>
            <person name="Freedman E."/>
            <person name="Gearin G."/>
            <person name="Gellesch M."/>
            <person name="Goldberg J."/>
            <person name="Griggs A."/>
            <person name="Gujja S."/>
            <person name="Heiman D."/>
            <person name="Howarth C."/>
            <person name="Larson L."/>
            <person name="Lui A."/>
            <person name="MacDonald P.J.P."/>
            <person name="Mehta T."/>
            <person name="Montmayeur A."/>
            <person name="Murphy C."/>
            <person name="Neiman D."/>
            <person name="Pearson M."/>
            <person name="Priest M."/>
            <person name="Roberts A."/>
            <person name="Saif S."/>
            <person name="Shea T."/>
            <person name="Shenoy N."/>
            <person name="Sisk P."/>
            <person name="Stolte C."/>
            <person name="Sykes S."/>
            <person name="Yandava C."/>
            <person name="Wortman J."/>
            <person name="Nusbaum C."/>
            <person name="Birren B."/>
        </authorList>
    </citation>
    <scope>NUCLEOTIDE SEQUENCE</scope>
    <source>
        <strain evidence="1">R3-111a-1</strain>
    </source>
</reference>
<dbReference type="AlphaFoldDB" id="J3NTV7"/>
<dbReference type="RefSeq" id="XP_009220767.1">
    <property type="nucleotide sequence ID" value="XM_009222503.1"/>
</dbReference>
<keyword evidence="3" id="KW-1185">Reference proteome</keyword>
<dbReference type="VEuPathDB" id="FungiDB:GGTG_04706"/>
<name>J3NTV7_GAET3</name>
<sequence length="105" mass="12019">MNELRLELDEAKFTTILKELVILHDVNPSSLSPAQIKLFKEAGDDQRRRLVQLWSIFPSSLSPAQIQLFREAGDDQKRRLVQLWRPATTRSAVSCNSGASSRQRR</sequence>
<protein>
    <submittedName>
        <fullName evidence="1 2">Uncharacterized protein</fullName>
    </submittedName>
</protein>
<dbReference type="EMBL" id="GL385396">
    <property type="protein sequence ID" value="EJT79622.1"/>
    <property type="molecule type" value="Genomic_DNA"/>
</dbReference>
<dbReference type="HOGENOM" id="CLU_2236755_0_0_1"/>
<reference evidence="3" key="1">
    <citation type="submission" date="2010-07" db="EMBL/GenBank/DDBJ databases">
        <title>The genome sequence of Gaeumannomyces graminis var. tritici strain R3-111a-1.</title>
        <authorList>
            <consortium name="The Broad Institute Genome Sequencing Platform"/>
            <person name="Ma L.-J."/>
            <person name="Dead R."/>
            <person name="Young S."/>
            <person name="Zeng Q."/>
            <person name="Koehrsen M."/>
            <person name="Alvarado L."/>
            <person name="Berlin A."/>
            <person name="Chapman S.B."/>
            <person name="Chen Z."/>
            <person name="Freedman E."/>
            <person name="Gellesch M."/>
            <person name="Goldberg J."/>
            <person name="Griggs A."/>
            <person name="Gujja S."/>
            <person name="Heilman E.R."/>
            <person name="Heiman D."/>
            <person name="Hepburn T."/>
            <person name="Howarth C."/>
            <person name="Jen D."/>
            <person name="Larson L."/>
            <person name="Mehta T."/>
            <person name="Neiman D."/>
            <person name="Pearson M."/>
            <person name="Roberts A."/>
            <person name="Saif S."/>
            <person name="Shea T."/>
            <person name="Shenoy N."/>
            <person name="Sisk P."/>
            <person name="Stolte C."/>
            <person name="Sykes S."/>
            <person name="Walk T."/>
            <person name="White J."/>
            <person name="Yandava C."/>
            <person name="Haas B."/>
            <person name="Nusbaum C."/>
            <person name="Birren B."/>
        </authorList>
    </citation>
    <scope>NUCLEOTIDE SEQUENCE [LARGE SCALE GENOMIC DNA]</scope>
    <source>
        <strain evidence="3">R3-111a-1</strain>
    </source>
</reference>
<evidence type="ECO:0000313" key="2">
    <source>
        <dbReference type="EnsemblFungi" id="EJT79622"/>
    </source>
</evidence>
<reference evidence="2" key="4">
    <citation type="journal article" date="2015" name="G3 (Bethesda)">
        <title>Genome sequences of three phytopathogenic species of the Magnaporthaceae family of fungi.</title>
        <authorList>
            <person name="Okagaki L.H."/>
            <person name="Nunes C.C."/>
            <person name="Sailsbery J."/>
            <person name="Clay B."/>
            <person name="Brown D."/>
            <person name="John T."/>
            <person name="Oh Y."/>
            <person name="Young N."/>
            <person name="Fitzgerald M."/>
            <person name="Haas B.J."/>
            <person name="Zeng Q."/>
            <person name="Young S."/>
            <person name="Adiconis X."/>
            <person name="Fan L."/>
            <person name="Levin J.Z."/>
            <person name="Mitchell T.K."/>
            <person name="Okubara P.A."/>
            <person name="Farman M.L."/>
            <person name="Kohn L.M."/>
            <person name="Birren B."/>
            <person name="Ma L.-J."/>
            <person name="Dean R.A."/>
        </authorList>
    </citation>
    <scope>NUCLEOTIDE SEQUENCE</scope>
    <source>
        <strain evidence="2">R3-111a-1</strain>
    </source>
</reference>
<gene>
    <name evidence="2" type="primary">20345164</name>
    <name evidence="1" type="ORF">GGTG_04706</name>
</gene>
<reference evidence="2" key="5">
    <citation type="submission" date="2018-04" db="UniProtKB">
        <authorList>
            <consortium name="EnsemblFungi"/>
        </authorList>
    </citation>
    <scope>IDENTIFICATION</scope>
    <source>
        <strain evidence="2">R3-111a-1</strain>
    </source>
</reference>
<reference evidence="1" key="2">
    <citation type="submission" date="2010-07" db="EMBL/GenBank/DDBJ databases">
        <authorList>
            <consortium name="The Broad Institute Genome Sequencing Platform"/>
            <consortium name="Broad Institute Genome Sequencing Center for Infectious Disease"/>
            <person name="Ma L.-J."/>
            <person name="Dead R."/>
            <person name="Young S."/>
            <person name="Zeng Q."/>
            <person name="Koehrsen M."/>
            <person name="Alvarado L."/>
            <person name="Berlin A."/>
            <person name="Chapman S.B."/>
            <person name="Chen Z."/>
            <person name="Freedman E."/>
            <person name="Gellesch M."/>
            <person name="Goldberg J."/>
            <person name="Griggs A."/>
            <person name="Gujja S."/>
            <person name="Heilman E.R."/>
            <person name="Heiman D."/>
            <person name="Hepburn T."/>
            <person name="Howarth C."/>
            <person name="Jen D."/>
            <person name="Larson L."/>
            <person name="Mehta T."/>
            <person name="Neiman D."/>
            <person name="Pearson M."/>
            <person name="Roberts A."/>
            <person name="Saif S."/>
            <person name="Shea T."/>
            <person name="Shenoy N."/>
            <person name="Sisk P."/>
            <person name="Stolte C."/>
            <person name="Sykes S."/>
            <person name="Walk T."/>
            <person name="White J."/>
            <person name="Yandava C."/>
            <person name="Haas B."/>
            <person name="Nusbaum C."/>
            <person name="Birren B."/>
        </authorList>
    </citation>
    <scope>NUCLEOTIDE SEQUENCE</scope>
    <source>
        <strain evidence="1">R3-111a-1</strain>
    </source>
</reference>
<organism evidence="1">
    <name type="scientific">Gaeumannomyces tritici (strain R3-111a-1)</name>
    <name type="common">Wheat and barley take-all root rot fungus</name>
    <name type="synonym">Gaeumannomyces graminis var. tritici</name>
    <dbReference type="NCBI Taxonomy" id="644352"/>
    <lineage>
        <taxon>Eukaryota</taxon>
        <taxon>Fungi</taxon>
        <taxon>Dikarya</taxon>
        <taxon>Ascomycota</taxon>
        <taxon>Pezizomycotina</taxon>
        <taxon>Sordariomycetes</taxon>
        <taxon>Sordariomycetidae</taxon>
        <taxon>Magnaporthales</taxon>
        <taxon>Magnaporthaceae</taxon>
        <taxon>Gaeumannomyces</taxon>
    </lineage>
</organism>
<evidence type="ECO:0000313" key="1">
    <source>
        <dbReference type="EMBL" id="EJT79622.1"/>
    </source>
</evidence>
<proteinExistence type="predicted"/>
<evidence type="ECO:0000313" key="3">
    <source>
        <dbReference type="Proteomes" id="UP000006039"/>
    </source>
</evidence>